<feature type="signal peptide" evidence="1">
    <location>
        <begin position="1"/>
        <end position="20"/>
    </location>
</feature>
<sequence length="286" mass="32048">MRKIVKLLFLLLFASSVLHAQNTLDQNITICQTSATESFALFASNETFKKEHMNPIPFHYKEQAGKMITFETPDGKKASAYLVKANTDIDNYIFIFHEWWGLNDYIKKEADKYWHGFNKNINILAIDLYDGKLATTREEASKLVSSVTTERAESIIKGAVTFTGISSEIGTLGWCFGGGWALQAAMIAGEQAQGAVMYYGMPEKDENKIAKIEFPVLGIFAEKDGHITPEIVNTFEEDMKSASKSVEIHFYDAVHAFANPSNPDYDKNAADDAYHKSIGFLKRVLD</sequence>
<evidence type="ECO:0000256" key="1">
    <source>
        <dbReference type="SAM" id="SignalP"/>
    </source>
</evidence>
<dbReference type="InterPro" id="IPR002925">
    <property type="entry name" value="Dienelactn_hydro"/>
</dbReference>
<dbReference type="RefSeq" id="WP_202241755.1">
    <property type="nucleotide sequence ID" value="NZ_JAESIY010000001.1"/>
</dbReference>
<dbReference type="InterPro" id="IPR029058">
    <property type="entry name" value="AB_hydrolase_fold"/>
</dbReference>
<proteinExistence type="predicted"/>
<gene>
    <name evidence="3" type="ORF">JL102_01085</name>
</gene>
<dbReference type="AlphaFoldDB" id="A0A937F5I8"/>
<evidence type="ECO:0000313" key="4">
    <source>
        <dbReference type="Proteomes" id="UP000659388"/>
    </source>
</evidence>
<keyword evidence="1" id="KW-0732">Signal</keyword>
<evidence type="ECO:0000259" key="2">
    <source>
        <dbReference type="Pfam" id="PF01738"/>
    </source>
</evidence>
<name>A0A937F5I8_9BACT</name>
<feature type="domain" description="Dienelactone hydrolase" evidence="2">
    <location>
        <begin position="84"/>
        <end position="284"/>
    </location>
</feature>
<accession>A0A937F5I8</accession>
<dbReference type="GO" id="GO:0016787">
    <property type="term" value="F:hydrolase activity"/>
    <property type="evidence" value="ECO:0007669"/>
    <property type="project" value="UniProtKB-KW"/>
</dbReference>
<dbReference type="InterPro" id="IPR051049">
    <property type="entry name" value="Dienelactone_hydrolase-like"/>
</dbReference>
<dbReference type="Proteomes" id="UP000659388">
    <property type="component" value="Unassembled WGS sequence"/>
</dbReference>
<dbReference type="Gene3D" id="3.40.50.1820">
    <property type="entry name" value="alpha/beta hydrolase"/>
    <property type="match status" value="1"/>
</dbReference>
<protein>
    <submittedName>
        <fullName evidence="3">Dienelactone hydrolase family protein</fullName>
    </submittedName>
</protein>
<dbReference type="PANTHER" id="PTHR46623">
    <property type="entry name" value="CARBOXYMETHYLENEBUTENOLIDASE-RELATED"/>
    <property type="match status" value="1"/>
</dbReference>
<feature type="chain" id="PRO_5037919154" evidence="1">
    <location>
        <begin position="21"/>
        <end position="286"/>
    </location>
</feature>
<reference evidence="3" key="1">
    <citation type="submission" date="2021-01" db="EMBL/GenBank/DDBJ databases">
        <title>Fulvivirga kasyanovii gen. nov., sp nov., a novel member of the phylum Bacteroidetes isolated from seawater in a mussel farm.</title>
        <authorList>
            <person name="Zhao L.-H."/>
            <person name="Wang Z.-J."/>
        </authorList>
    </citation>
    <scope>NUCLEOTIDE SEQUENCE</scope>
    <source>
        <strain evidence="3">2943</strain>
    </source>
</reference>
<dbReference type="SUPFAM" id="SSF53474">
    <property type="entry name" value="alpha/beta-Hydrolases"/>
    <property type="match status" value="1"/>
</dbReference>
<evidence type="ECO:0000313" key="3">
    <source>
        <dbReference type="EMBL" id="MBL3654705.1"/>
    </source>
</evidence>
<dbReference type="PANTHER" id="PTHR46623:SF6">
    <property type="entry name" value="ALPHA_BETA-HYDROLASES SUPERFAMILY PROTEIN"/>
    <property type="match status" value="1"/>
</dbReference>
<keyword evidence="4" id="KW-1185">Reference proteome</keyword>
<keyword evidence="3" id="KW-0378">Hydrolase</keyword>
<comment type="caution">
    <text evidence="3">The sequence shown here is derived from an EMBL/GenBank/DDBJ whole genome shotgun (WGS) entry which is preliminary data.</text>
</comment>
<dbReference type="EMBL" id="JAESIY010000001">
    <property type="protein sequence ID" value="MBL3654705.1"/>
    <property type="molecule type" value="Genomic_DNA"/>
</dbReference>
<dbReference type="Pfam" id="PF01738">
    <property type="entry name" value="DLH"/>
    <property type="match status" value="1"/>
</dbReference>
<organism evidence="3 4">
    <name type="scientific">Fulvivirga sediminis</name>
    <dbReference type="NCBI Taxonomy" id="2803949"/>
    <lineage>
        <taxon>Bacteria</taxon>
        <taxon>Pseudomonadati</taxon>
        <taxon>Bacteroidota</taxon>
        <taxon>Cytophagia</taxon>
        <taxon>Cytophagales</taxon>
        <taxon>Fulvivirgaceae</taxon>
        <taxon>Fulvivirga</taxon>
    </lineage>
</organism>